<sequence>METFLSGNLDEVLVGANTGGLESLGRQLLVLVGDEVDAEREVVYAGLLATEVEDADLGIRNTTVEPAL</sequence>
<comment type="caution">
    <text evidence="1">The sequence shown here is derived from an EMBL/GenBank/DDBJ whole genome shotgun (WGS) entry which is preliminary data.</text>
</comment>
<evidence type="ECO:0000313" key="1">
    <source>
        <dbReference type="EMBL" id="GFD53621.1"/>
    </source>
</evidence>
<dbReference type="EMBL" id="BKCJ011796582">
    <property type="protein sequence ID" value="GFD53621.1"/>
    <property type="molecule type" value="Genomic_DNA"/>
</dbReference>
<protein>
    <submittedName>
        <fullName evidence="1">Uncharacterized protein</fullName>
    </submittedName>
</protein>
<accession>A0A699X9X6</accession>
<proteinExistence type="predicted"/>
<gene>
    <name evidence="1" type="ORF">Tci_925590</name>
</gene>
<dbReference type="AlphaFoldDB" id="A0A699X9X6"/>
<name>A0A699X9X6_TANCI</name>
<feature type="non-terminal residue" evidence="1">
    <location>
        <position position="68"/>
    </location>
</feature>
<organism evidence="1">
    <name type="scientific">Tanacetum cinerariifolium</name>
    <name type="common">Dalmatian daisy</name>
    <name type="synonym">Chrysanthemum cinerariifolium</name>
    <dbReference type="NCBI Taxonomy" id="118510"/>
    <lineage>
        <taxon>Eukaryota</taxon>
        <taxon>Viridiplantae</taxon>
        <taxon>Streptophyta</taxon>
        <taxon>Embryophyta</taxon>
        <taxon>Tracheophyta</taxon>
        <taxon>Spermatophyta</taxon>
        <taxon>Magnoliopsida</taxon>
        <taxon>eudicotyledons</taxon>
        <taxon>Gunneridae</taxon>
        <taxon>Pentapetalae</taxon>
        <taxon>asterids</taxon>
        <taxon>campanulids</taxon>
        <taxon>Asterales</taxon>
        <taxon>Asteraceae</taxon>
        <taxon>Asteroideae</taxon>
        <taxon>Anthemideae</taxon>
        <taxon>Anthemidinae</taxon>
        <taxon>Tanacetum</taxon>
    </lineage>
</organism>
<reference evidence="1" key="1">
    <citation type="journal article" date="2019" name="Sci. Rep.">
        <title>Draft genome of Tanacetum cinerariifolium, the natural source of mosquito coil.</title>
        <authorList>
            <person name="Yamashiro T."/>
            <person name="Shiraishi A."/>
            <person name="Satake H."/>
            <person name="Nakayama K."/>
        </authorList>
    </citation>
    <scope>NUCLEOTIDE SEQUENCE</scope>
</reference>